<dbReference type="KEGG" id="mhaz:BHR79_03445"/>
<evidence type="ECO:0000256" key="7">
    <source>
        <dbReference type="ARBA" id="ARBA00023239"/>
    </source>
</evidence>
<evidence type="ECO:0000313" key="11">
    <source>
        <dbReference type="EMBL" id="APH38634.1"/>
    </source>
</evidence>
<dbReference type="OrthoDB" id="68499at2157"/>
<comment type="function">
    <text evidence="9">Component of the wyosine derivatives biosynthesis pathway that catalyzes the condensation of N-methylguanine with 2 carbon atoms from pyruvate to form the tricyclic 4-demethylwyosine (imG-14) on guanosine-37 of tRNA(Phe).</text>
</comment>
<keyword evidence="5 9" id="KW-0408">Iron</keyword>
<evidence type="ECO:0000256" key="6">
    <source>
        <dbReference type="ARBA" id="ARBA00023014"/>
    </source>
</evidence>
<evidence type="ECO:0000256" key="3">
    <source>
        <dbReference type="ARBA" id="ARBA00022694"/>
    </source>
</evidence>
<feature type="binding site" evidence="9">
    <location>
        <position position="69"/>
    </location>
    <ligand>
        <name>[4Fe-4S] cluster</name>
        <dbReference type="ChEBI" id="CHEBI:49883"/>
        <label>2</label>
        <note>4Fe-4S-S-AdoMet</note>
    </ligand>
</feature>
<dbReference type="CDD" id="cd01335">
    <property type="entry name" value="Radical_SAM"/>
    <property type="match status" value="1"/>
</dbReference>
<feature type="domain" description="Radical SAM core" evidence="10">
    <location>
        <begin position="49"/>
        <end position="284"/>
    </location>
</feature>
<dbReference type="Pfam" id="PF04055">
    <property type="entry name" value="Radical_SAM"/>
    <property type="match status" value="1"/>
</dbReference>
<dbReference type="GO" id="GO:0102521">
    <property type="term" value="F:tRNA-4-demethylwyosine synthase activity"/>
    <property type="evidence" value="ECO:0007669"/>
    <property type="project" value="UniProtKB-EC"/>
</dbReference>
<feature type="binding site" evidence="9">
    <location>
        <position position="72"/>
    </location>
    <ligand>
        <name>[4Fe-4S] cluster</name>
        <dbReference type="ChEBI" id="CHEBI:49883"/>
        <label>2</label>
        <note>4Fe-4S-S-AdoMet</note>
    </ligand>
</feature>
<dbReference type="SUPFAM" id="SSF102114">
    <property type="entry name" value="Radical SAM enzymes"/>
    <property type="match status" value="1"/>
</dbReference>
<reference evidence="13 15" key="2">
    <citation type="submission" date="2016-10" db="EMBL/GenBank/DDBJ databases">
        <authorList>
            <person name="de Groot N.N."/>
        </authorList>
    </citation>
    <scope>NUCLEOTIDE SEQUENCE [LARGE SCALE GENOMIC DNA]</scope>
    <source>
        <strain evidence="13 15">Z-7982</strain>
    </source>
</reference>
<dbReference type="GO" id="GO:0051539">
    <property type="term" value="F:4 iron, 4 sulfur cluster binding"/>
    <property type="evidence" value="ECO:0007669"/>
    <property type="project" value="UniProtKB-UniRule"/>
</dbReference>
<dbReference type="SFLD" id="SFLDS00029">
    <property type="entry name" value="Radical_SAM"/>
    <property type="match status" value="1"/>
</dbReference>
<dbReference type="InterPro" id="IPR023993">
    <property type="entry name" value="TYW1_archaea"/>
</dbReference>
<dbReference type="GO" id="GO:0008033">
    <property type="term" value="P:tRNA processing"/>
    <property type="evidence" value="ECO:0007669"/>
    <property type="project" value="UniProtKB-UniRule"/>
</dbReference>
<evidence type="ECO:0000313" key="12">
    <source>
        <dbReference type="EMBL" id="RNI08367.1"/>
    </source>
</evidence>
<keyword evidence="1 9" id="KW-0004">4Fe-4S</keyword>
<proteinExistence type="inferred from homology"/>
<evidence type="ECO:0000256" key="4">
    <source>
        <dbReference type="ARBA" id="ARBA00022723"/>
    </source>
</evidence>
<dbReference type="NCBIfam" id="TIGR03972">
    <property type="entry name" value="rSAM_TYW1"/>
    <property type="match status" value="1"/>
</dbReference>
<accession>A0A1L3Q188</accession>
<evidence type="ECO:0000256" key="2">
    <source>
        <dbReference type="ARBA" id="ARBA00022691"/>
    </source>
</evidence>
<keyword evidence="9" id="KW-0963">Cytoplasm</keyword>
<organism evidence="11 14">
    <name type="scientific">Methanohalophilus halophilus</name>
    <dbReference type="NCBI Taxonomy" id="2177"/>
    <lineage>
        <taxon>Archaea</taxon>
        <taxon>Methanobacteriati</taxon>
        <taxon>Methanobacteriota</taxon>
        <taxon>Stenosarchaea group</taxon>
        <taxon>Methanomicrobia</taxon>
        <taxon>Methanosarcinales</taxon>
        <taxon>Methanosarcinaceae</taxon>
        <taxon>Methanohalophilus</taxon>
    </lineage>
</organism>
<evidence type="ECO:0000256" key="1">
    <source>
        <dbReference type="ARBA" id="ARBA00022485"/>
    </source>
</evidence>
<dbReference type="Proteomes" id="UP000186879">
    <property type="component" value="Chromosome"/>
</dbReference>
<dbReference type="GO" id="GO:0046872">
    <property type="term" value="F:metal ion binding"/>
    <property type="evidence" value="ECO:0007669"/>
    <property type="project" value="UniProtKB-KW"/>
</dbReference>
<dbReference type="PANTHER" id="PTHR13930:SF0">
    <property type="entry name" value="S-ADENOSYL-L-METHIONINE-DEPENDENT TRNA 4-DEMETHYLWYOSINE SYNTHASE TYW1-RELATED"/>
    <property type="match status" value="1"/>
</dbReference>
<feature type="binding site" evidence="9">
    <location>
        <position position="65"/>
    </location>
    <ligand>
        <name>[4Fe-4S] cluster</name>
        <dbReference type="ChEBI" id="CHEBI:49883"/>
        <label>2</label>
        <note>4Fe-4S-S-AdoMet</note>
    </ligand>
</feature>
<dbReference type="PROSITE" id="PS51918">
    <property type="entry name" value="RADICAL_SAM"/>
    <property type="match status" value="1"/>
</dbReference>
<dbReference type="InterPro" id="IPR013917">
    <property type="entry name" value="tRNA_wybutosine-synth"/>
</dbReference>
<dbReference type="EC" id="4.1.3.44" evidence="9"/>
<comment type="subunit">
    <text evidence="9">Monomer.</text>
</comment>
<evidence type="ECO:0000256" key="5">
    <source>
        <dbReference type="ARBA" id="ARBA00023004"/>
    </source>
</evidence>
<dbReference type="EMBL" id="FNMU01000001">
    <property type="protein sequence ID" value="SDW17734.1"/>
    <property type="molecule type" value="Genomic_DNA"/>
</dbReference>
<feature type="binding site" evidence="9">
    <location>
        <position position="43"/>
    </location>
    <ligand>
        <name>[4Fe-4S] cluster</name>
        <dbReference type="ChEBI" id="CHEBI:49883"/>
        <label>1</label>
    </ligand>
</feature>
<comment type="similarity">
    <text evidence="9">Belongs to the TYW1 family.</text>
</comment>
<dbReference type="PANTHER" id="PTHR13930">
    <property type="entry name" value="S-ADENOSYL-L-METHIONINE-DEPENDENT TRNA 4-DEMETHYLWYOSINE SYNTHASE"/>
    <property type="match status" value="1"/>
</dbReference>
<comment type="cofactor">
    <cofactor evidence="9">
        <name>[4Fe-4S] cluster</name>
        <dbReference type="ChEBI" id="CHEBI:49883"/>
    </cofactor>
    <text evidence="9">Binds 2 [4Fe-4S] clusters. Binds 1 [4Fe-4S] cluster coordinated with 3 cysteines and an exchangeable S-adenosyl-L-methionine.</text>
</comment>
<feature type="binding site" evidence="9">
    <location>
        <position position="30"/>
    </location>
    <ligand>
        <name>[4Fe-4S] cluster</name>
        <dbReference type="ChEBI" id="CHEBI:49883"/>
        <label>1</label>
    </ligand>
</feature>
<keyword evidence="6 9" id="KW-0411">Iron-sulfur</keyword>
<dbReference type="Proteomes" id="UP000267921">
    <property type="component" value="Unassembled WGS sequence"/>
</dbReference>
<reference evidence="12 16" key="3">
    <citation type="submission" date="2018-10" db="EMBL/GenBank/DDBJ databases">
        <title>Cultivation of a novel Methanohalophilus strain from Kebrit Deep of the Red Sea and a genomic comparison of members of the genus Methanohalophilus.</title>
        <authorList>
            <person name="Guan Y."/>
            <person name="Ngugi D.K."/>
            <person name="Stingl U."/>
        </authorList>
    </citation>
    <scope>NUCLEOTIDE SEQUENCE [LARGE SCALE GENOMIC DNA]</scope>
    <source>
        <strain evidence="12 16">DSM 3094</strain>
    </source>
</reference>
<gene>
    <name evidence="9" type="primary">taw1</name>
    <name evidence="11" type="ORF">BHR79_03445</name>
    <name evidence="12" type="ORF">EFE40_07415</name>
    <name evidence="13" type="ORF">SAMN04515625_0523</name>
</gene>
<comment type="catalytic activity">
    <reaction evidence="8 9">
        <text>N(1)-methylguanosine(37) in tRNA(Phe) + pyruvate + S-adenosyl-L-methionine = 4-demethylwyosine(37) in tRNA(Phe) + 5'-deoxyadenosine + L-methionine + CO2 + H2O</text>
        <dbReference type="Rhea" id="RHEA:36347"/>
        <dbReference type="Rhea" id="RHEA-COMP:10164"/>
        <dbReference type="Rhea" id="RHEA-COMP:10165"/>
        <dbReference type="ChEBI" id="CHEBI:15361"/>
        <dbReference type="ChEBI" id="CHEBI:15377"/>
        <dbReference type="ChEBI" id="CHEBI:16526"/>
        <dbReference type="ChEBI" id="CHEBI:17319"/>
        <dbReference type="ChEBI" id="CHEBI:57844"/>
        <dbReference type="ChEBI" id="CHEBI:59789"/>
        <dbReference type="ChEBI" id="CHEBI:64315"/>
        <dbReference type="ChEBI" id="CHEBI:73542"/>
        <dbReference type="EC" id="4.1.3.44"/>
    </reaction>
</comment>
<evidence type="ECO:0000256" key="9">
    <source>
        <dbReference type="HAMAP-Rule" id="MF_01921"/>
    </source>
</evidence>
<evidence type="ECO:0000259" key="10">
    <source>
        <dbReference type="PROSITE" id="PS51918"/>
    </source>
</evidence>
<evidence type="ECO:0000256" key="8">
    <source>
        <dbReference type="ARBA" id="ARBA00049466"/>
    </source>
</evidence>
<dbReference type="AlphaFoldDB" id="A0A1L3Q188"/>
<dbReference type="HAMAP" id="MF_01921">
    <property type="entry name" value="TYW1_archaea"/>
    <property type="match status" value="1"/>
</dbReference>
<protein>
    <recommendedName>
        <fullName evidence="9">S-adenosyl-L-methionine-dependent tRNA 4-demethylwyosine synthase</fullName>
        <ecNumber evidence="9">4.1.3.44</ecNumber>
    </recommendedName>
    <alternativeName>
        <fullName evidence="9">tRNA wyosine derivatives biosynthesis protein Taw1</fullName>
    </alternativeName>
</protein>
<comment type="subcellular location">
    <subcellularLocation>
        <location evidence="9">Cytoplasm</location>
    </subcellularLocation>
</comment>
<dbReference type="SFLD" id="SFLDG01071">
    <property type="entry name" value="tRNA_wybutosine-synthesizing"/>
    <property type="match status" value="1"/>
</dbReference>
<name>A0A1L3Q188_9EURY</name>
<dbReference type="EMBL" id="RJJG01000005">
    <property type="protein sequence ID" value="RNI08367.1"/>
    <property type="molecule type" value="Genomic_DNA"/>
</dbReference>
<keyword evidence="14" id="KW-1185">Reference proteome</keyword>
<feature type="binding site" evidence="9">
    <location>
        <position position="56"/>
    </location>
    <ligand>
        <name>[4Fe-4S] cluster</name>
        <dbReference type="ChEBI" id="CHEBI:49883"/>
        <label>1</label>
    </ligand>
</feature>
<sequence length="310" mass="34882">MASDLLPDIGTLIKKQGYRLAGSHSAVKTCLWMRRAVREEGECYKARFYGISSHRCLQMTPTLCCNQRCLHCWRPVELDVPIPSEWDSPVEIMGSSIECQRNLISGFGGSASRELWQQANEPAHVAISLSGEPTLYPYLDELVEEFRSRGVSTFVVTNGTVPEMIKSIKPSQLYMSLDAPDRQTYMEVCSPKDPCLWDNINESLSILKDKECRTAIRITLIKGVNMFDVKGYADHIRKAQPDIIEVKAYMHLGFSRNRLGRDAMPGHEEVLDFANQLGCELGYEVADQVEISRVVMLCRDESVAASKLPV</sequence>
<dbReference type="Proteomes" id="UP000198669">
    <property type="component" value="Unassembled WGS sequence"/>
</dbReference>
<evidence type="ECO:0000313" key="14">
    <source>
        <dbReference type="Proteomes" id="UP000186879"/>
    </source>
</evidence>
<evidence type="ECO:0000313" key="16">
    <source>
        <dbReference type="Proteomes" id="UP000267921"/>
    </source>
</evidence>
<dbReference type="InterPro" id="IPR013785">
    <property type="entry name" value="Aldolase_TIM"/>
</dbReference>
<dbReference type="EMBL" id="CP017921">
    <property type="protein sequence ID" value="APH38634.1"/>
    <property type="molecule type" value="Genomic_DNA"/>
</dbReference>
<dbReference type="InterPro" id="IPR058240">
    <property type="entry name" value="rSAM_sf"/>
</dbReference>
<dbReference type="InterPro" id="IPR007197">
    <property type="entry name" value="rSAM"/>
</dbReference>
<keyword evidence="3 9" id="KW-0819">tRNA processing</keyword>
<evidence type="ECO:0000313" key="15">
    <source>
        <dbReference type="Proteomes" id="UP000198669"/>
    </source>
</evidence>
<reference evidence="11 14" key="1">
    <citation type="submission" date="2016-10" db="EMBL/GenBank/DDBJ databases">
        <title>Methanohalophilus halophilus.</title>
        <authorList>
            <person name="L'haridon S."/>
        </authorList>
    </citation>
    <scope>NUCLEOTIDE SEQUENCE [LARGE SCALE GENOMIC DNA]</scope>
    <source>
        <strain evidence="11 14">Z-7982</strain>
    </source>
</reference>
<dbReference type="SFLD" id="SFLDF00284">
    <property type="entry name" value="tRNA_wybutosine-synthesizing"/>
    <property type="match status" value="1"/>
</dbReference>
<dbReference type="Pfam" id="PF08608">
    <property type="entry name" value="Wyosine_form"/>
    <property type="match status" value="1"/>
</dbReference>
<keyword evidence="7 9" id="KW-0456">Lyase</keyword>
<dbReference type="STRING" id="2177.BHR79_03445"/>
<dbReference type="InterPro" id="IPR034556">
    <property type="entry name" value="tRNA_wybutosine-synthase"/>
</dbReference>
<keyword evidence="2 9" id="KW-0949">S-adenosyl-L-methionine</keyword>
<evidence type="ECO:0000313" key="13">
    <source>
        <dbReference type="EMBL" id="SDW17734.1"/>
    </source>
</evidence>
<dbReference type="Gene3D" id="3.20.20.70">
    <property type="entry name" value="Aldolase class I"/>
    <property type="match status" value="1"/>
</dbReference>
<dbReference type="RefSeq" id="WP_072561088.1">
    <property type="nucleotide sequence ID" value="NZ_CP017921.1"/>
</dbReference>
<dbReference type="GeneID" id="30582787"/>
<keyword evidence="4 9" id="KW-0479">Metal-binding</keyword>
<dbReference type="GO" id="GO:0005737">
    <property type="term" value="C:cytoplasm"/>
    <property type="evidence" value="ECO:0007669"/>
    <property type="project" value="UniProtKB-SubCell"/>
</dbReference>